<keyword evidence="3" id="KW-1185">Reference proteome</keyword>
<dbReference type="EMBL" id="GL378337">
    <property type="protein sequence ID" value="EFJ49111.1"/>
    <property type="molecule type" value="Genomic_DNA"/>
</dbReference>
<gene>
    <name evidence="2" type="ORF">VOLCADRAFT_90409</name>
</gene>
<organism evidence="3">
    <name type="scientific">Volvox carteri f. nagariensis</name>
    <dbReference type="NCBI Taxonomy" id="3068"/>
    <lineage>
        <taxon>Eukaryota</taxon>
        <taxon>Viridiplantae</taxon>
        <taxon>Chlorophyta</taxon>
        <taxon>core chlorophytes</taxon>
        <taxon>Chlorophyceae</taxon>
        <taxon>CS clade</taxon>
        <taxon>Chlamydomonadales</taxon>
        <taxon>Volvocaceae</taxon>
        <taxon>Volvox</taxon>
    </lineage>
</organism>
<feature type="region of interest" description="Disordered" evidence="1">
    <location>
        <begin position="68"/>
        <end position="93"/>
    </location>
</feature>
<evidence type="ECO:0000313" key="2">
    <source>
        <dbReference type="EMBL" id="EFJ49111.1"/>
    </source>
</evidence>
<dbReference type="KEGG" id="vcn:VOLCADRAFT_90409"/>
<dbReference type="OrthoDB" id="549108at2759"/>
<dbReference type="Proteomes" id="UP000001058">
    <property type="component" value="Unassembled WGS sequence"/>
</dbReference>
<dbReference type="AlphaFoldDB" id="D8TUA6"/>
<protein>
    <submittedName>
        <fullName evidence="2">Uncharacterized protein</fullName>
    </submittedName>
</protein>
<evidence type="ECO:0000256" key="1">
    <source>
        <dbReference type="SAM" id="MobiDB-lite"/>
    </source>
</evidence>
<dbReference type="RefSeq" id="XP_002950008.1">
    <property type="nucleotide sequence ID" value="XM_002949962.1"/>
</dbReference>
<accession>D8TUA6</accession>
<dbReference type="InParanoid" id="D8TUA6"/>
<sequence>MATSDRVILGTVDVAAVGARVLLSLEPPSGWTISLLVLNAAVPEEWQGELAAAVLELLTRAGQQQQQQQQLLQDGEEETSTENDGATAAAAAAVAADGGREREVTMVAAMLLQQQQQPKAAAAAAATATALSHLRVRDGMIASLLHVLSVSGTAACCLLTQGHKPPAATTLDLPVSVQACDTIGTALAAAFGLQYDAQKCRTVRALYKWFVPEKSAGSDVMYL</sequence>
<evidence type="ECO:0000313" key="3">
    <source>
        <dbReference type="Proteomes" id="UP000001058"/>
    </source>
</evidence>
<name>D8TUA6_VOLCA</name>
<dbReference type="GeneID" id="9619071"/>
<proteinExistence type="predicted"/>
<reference evidence="2 3" key="1">
    <citation type="journal article" date="2010" name="Science">
        <title>Genomic analysis of organismal complexity in the multicellular green alga Volvox carteri.</title>
        <authorList>
            <person name="Prochnik S.E."/>
            <person name="Umen J."/>
            <person name="Nedelcu A.M."/>
            <person name="Hallmann A."/>
            <person name="Miller S.M."/>
            <person name="Nishii I."/>
            <person name="Ferris P."/>
            <person name="Kuo A."/>
            <person name="Mitros T."/>
            <person name="Fritz-Laylin L.K."/>
            <person name="Hellsten U."/>
            <person name="Chapman J."/>
            <person name="Simakov O."/>
            <person name="Rensing S.A."/>
            <person name="Terry A."/>
            <person name="Pangilinan J."/>
            <person name="Kapitonov V."/>
            <person name="Jurka J."/>
            <person name="Salamov A."/>
            <person name="Shapiro H."/>
            <person name="Schmutz J."/>
            <person name="Grimwood J."/>
            <person name="Lindquist E."/>
            <person name="Lucas S."/>
            <person name="Grigoriev I.V."/>
            <person name="Schmitt R."/>
            <person name="Kirk D."/>
            <person name="Rokhsar D.S."/>
        </authorList>
    </citation>
    <scope>NUCLEOTIDE SEQUENCE [LARGE SCALE GENOMIC DNA]</scope>
    <source>
        <strain evidence="3">f. Nagariensis / Eve</strain>
    </source>
</reference>